<keyword evidence="3" id="KW-1185">Reference proteome</keyword>
<feature type="transmembrane region" description="Helical" evidence="1">
    <location>
        <begin position="89"/>
        <end position="107"/>
    </location>
</feature>
<name>A0A1I2LC21_9ACTN</name>
<protein>
    <submittedName>
        <fullName evidence="2">Uncharacterized protein</fullName>
    </submittedName>
</protein>
<accession>A0A1I2LC21</accession>
<evidence type="ECO:0000256" key="1">
    <source>
        <dbReference type="SAM" id="Phobius"/>
    </source>
</evidence>
<dbReference type="OrthoDB" id="4559359at2"/>
<keyword evidence="1" id="KW-1133">Transmembrane helix</keyword>
<reference evidence="2 3" key="1">
    <citation type="submission" date="2016-10" db="EMBL/GenBank/DDBJ databases">
        <authorList>
            <person name="de Groot N.N."/>
        </authorList>
    </citation>
    <scope>NUCLEOTIDE SEQUENCE [LARGE SCALE GENOMIC DNA]</scope>
    <source>
        <strain evidence="2 3">DSM 43019</strain>
    </source>
</reference>
<keyword evidence="1" id="KW-0472">Membrane</keyword>
<keyword evidence="1" id="KW-0812">Transmembrane</keyword>
<feature type="transmembrane region" description="Helical" evidence="1">
    <location>
        <begin position="113"/>
        <end position="136"/>
    </location>
</feature>
<dbReference type="AlphaFoldDB" id="A0A1I2LC21"/>
<feature type="transmembrane region" description="Helical" evidence="1">
    <location>
        <begin position="12"/>
        <end position="31"/>
    </location>
</feature>
<feature type="transmembrane region" description="Helical" evidence="1">
    <location>
        <begin position="43"/>
        <end position="68"/>
    </location>
</feature>
<organism evidence="2 3">
    <name type="scientific">Actinoplanes philippinensis</name>
    <dbReference type="NCBI Taxonomy" id="35752"/>
    <lineage>
        <taxon>Bacteria</taxon>
        <taxon>Bacillati</taxon>
        <taxon>Actinomycetota</taxon>
        <taxon>Actinomycetes</taxon>
        <taxon>Micromonosporales</taxon>
        <taxon>Micromonosporaceae</taxon>
        <taxon>Actinoplanes</taxon>
    </lineage>
</organism>
<gene>
    <name evidence="2" type="ORF">SAMN05421541_12060</name>
</gene>
<dbReference type="RefSeq" id="WP_093621204.1">
    <property type="nucleotide sequence ID" value="NZ_BOMT01000094.1"/>
</dbReference>
<sequence>MAFPEKSALTMTGILLVVFGFYFAVVLGPVADAPPPGRQVAGTALMVVASVVVTILAAVTHIVLGIVFHRQANAYDERDRLIGLRGTRVGAYILAAGVCAGIWLAVIRADGFWIAQALIAALVVAQIADGVTKVVLYRRGV</sequence>
<dbReference type="STRING" id="35752.SAMN05421541_12060"/>
<evidence type="ECO:0000313" key="2">
    <source>
        <dbReference type="EMBL" id="SFF74626.1"/>
    </source>
</evidence>
<dbReference type="EMBL" id="FONV01000020">
    <property type="protein sequence ID" value="SFF74626.1"/>
    <property type="molecule type" value="Genomic_DNA"/>
</dbReference>
<evidence type="ECO:0000313" key="3">
    <source>
        <dbReference type="Proteomes" id="UP000199645"/>
    </source>
</evidence>
<proteinExistence type="predicted"/>
<dbReference type="Proteomes" id="UP000199645">
    <property type="component" value="Unassembled WGS sequence"/>
</dbReference>